<evidence type="ECO:0000256" key="1">
    <source>
        <dbReference type="SAM" id="Coils"/>
    </source>
</evidence>
<gene>
    <name evidence="3" type="ORF">ACELLULO517_26840</name>
</gene>
<reference evidence="3 4" key="1">
    <citation type="journal article" date="2021" name="Microorganisms">
        <title>Acidisoma silvae sp. nov. and Acidisomacellulosilytica sp. nov., Two Acidophilic Bacteria Isolated from Decaying Wood, Hydrolyzing Cellulose and Producing Poly-3-hydroxybutyrate.</title>
        <authorList>
            <person name="Mieszkin S."/>
            <person name="Pouder E."/>
            <person name="Uroz S."/>
            <person name="Simon-Colin C."/>
            <person name="Alain K."/>
        </authorList>
    </citation>
    <scope>NUCLEOTIDE SEQUENCE [LARGE SCALE GENOMIC DNA]</scope>
    <source>
        <strain evidence="3 4">HW T5.17</strain>
    </source>
</reference>
<comment type="caution">
    <text evidence="3">The sequence shown here is derived from an EMBL/GenBank/DDBJ whole genome shotgun (WGS) entry which is preliminary data.</text>
</comment>
<evidence type="ECO:0000313" key="3">
    <source>
        <dbReference type="EMBL" id="MCB8883892.1"/>
    </source>
</evidence>
<feature type="compositionally biased region" description="Basic residues" evidence="2">
    <location>
        <begin position="157"/>
        <end position="172"/>
    </location>
</feature>
<dbReference type="Proteomes" id="UP000721844">
    <property type="component" value="Unassembled WGS sequence"/>
</dbReference>
<feature type="region of interest" description="Disordered" evidence="2">
    <location>
        <begin position="1"/>
        <end position="53"/>
    </location>
</feature>
<feature type="compositionally biased region" description="Low complexity" evidence="2">
    <location>
        <begin position="11"/>
        <end position="35"/>
    </location>
</feature>
<dbReference type="AlphaFoldDB" id="A0A964E6W7"/>
<dbReference type="EMBL" id="JAESVA010000018">
    <property type="protein sequence ID" value="MCB8883892.1"/>
    <property type="molecule type" value="Genomic_DNA"/>
</dbReference>
<accession>A0A964E6W7</accession>
<evidence type="ECO:0000313" key="4">
    <source>
        <dbReference type="Proteomes" id="UP000721844"/>
    </source>
</evidence>
<feature type="region of interest" description="Disordered" evidence="2">
    <location>
        <begin position="154"/>
        <end position="199"/>
    </location>
</feature>
<name>A0A964E6W7_9PROT</name>
<protein>
    <submittedName>
        <fullName evidence="3">Uncharacterized protein</fullName>
    </submittedName>
</protein>
<keyword evidence="1" id="KW-0175">Coiled coil</keyword>
<sequence>MARIATKAKKTTSAARAPTKTRAASSTATKKTATPIVRKAKGSIASTRTKSAAPKLRIAATKAFRTKTVKATTAPKAAPAVKMNKADLEIHVTKLEKTIIKLREQIKEHKAAAKTAASVNVSPVKVTAAAKSTRALKTSRTSKVAAIKAETTEKLKRAVSKKPGQRSPKARNIKAEMLPDPAAAETVSIADNSEIASAA</sequence>
<keyword evidence="4" id="KW-1185">Reference proteome</keyword>
<dbReference type="RefSeq" id="WP_227310637.1">
    <property type="nucleotide sequence ID" value="NZ_JAESVA010000018.1"/>
</dbReference>
<organism evidence="3 4">
    <name type="scientific">Acidisoma cellulosilyticum</name>
    <dbReference type="NCBI Taxonomy" id="2802395"/>
    <lineage>
        <taxon>Bacteria</taxon>
        <taxon>Pseudomonadati</taxon>
        <taxon>Pseudomonadota</taxon>
        <taxon>Alphaproteobacteria</taxon>
        <taxon>Acetobacterales</taxon>
        <taxon>Acidocellaceae</taxon>
        <taxon>Acidisoma</taxon>
    </lineage>
</organism>
<feature type="compositionally biased region" description="Polar residues" evidence="2">
    <location>
        <begin position="189"/>
        <end position="199"/>
    </location>
</feature>
<proteinExistence type="predicted"/>
<feature type="coiled-coil region" evidence="1">
    <location>
        <begin position="85"/>
        <end position="112"/>
    </location>
</feature>
<feature type="compositionally biased region" description="Basic residues" evidence="2">
    <location>
        <begin position="1"/>
        <end position="10"/>
    </location>
</feature>
<evidence type="ECO:0000256" key="2">
    <source>
        <dbReference type="SAM" id="MobiDB-lite"/>
    </source>
</evidence>